<proteinExistence type="predicted"/>
<gene>
    <name evidence="1" type="ORF">UFOVP19_27</name>
</gene>
<organism evidence="1">
    <name type="scientific">uncultured Caudovirales phage</name>
    <dbReference type="NCBI Taxonomy" id="2100421"/>
    <lineage>
        <taxon>Viruses</taxon>
        <taxon>Duplodnaviria</taxon>
        <taxon>Heunggongvirae</taxon>
        <taxon>Uroviricota</taxon>
        <taxon>Caudoviricetes</taxon>
        <taxon>Peduoviridae</taxon>
        <taxon>Maltschvirus</taxon>
        <taxon>Maltschvirus maltsch</taxon>
    </lineage>
</organism>
<sequence length="181" mass="20567">MNLVKIQAELKAPKAQTNDYGKYKYRKIEDILEAVKPILFKYNTALVISDEVVQVGDRIYVKATATLLDNTDNHITVNGWAREDEVKKLMDAAQITGSASTYARKRALEGMFALDDTKDSDATNKHQDEVGEDKRMELILLLENTTYDEETKTKLAIKISNFTTQEQFDKATKAIMKNQIK</sequence>
<accession>A0A6J5KLA0</accession>
<reference evidence="1" key="1">
    <citation type="submission" date="2020-04" db="EMBL/GenBank/DDBJ databases">
        <authorList>
            <person name="Chiriac C."/>
            <person name="Salcher M."/>
            <person name="Ghai R."/>
            <person name="Kavagutti S V."/>
        </authorList>
    </citation>
    <scope>NUCLEOTIDE SEQUENCE</scope>
</reference>
<dbReference type="InterPro" id="IPR007499">
    <property type="entry name" value="ERF_bacteria_virus"/>
</dbReference>
<dbReference type="EMBL" id="LR796158">
    <property type="protein sequence ID" value="CAB4121936.1"/>
    <property type="molecule type" value="Genomic_DNA"/>
</dbReference>
<dbReference type="Pfam" id="PF04404">
    <property type="entry name" value="ERF"/>
    <property type="match status" value="1"/>
</dbReference>
<name>A0A6J5KLA0_9CAUD</name>
<protein>
    <submittedName>
        <fullName evidence="1">Essential recombination function protein</fullName>
    </submittedName>
</protein>
<evidence type="ECO:0000313" key="1">
    <source>
        <dbReference type="EMBL" id="CAB4121936.1"/>
    </source>
</evidence>